<dbReference type="CDD" id="cd03801">
    <property type="entry name" value="GT4_PimA-like"/>
    <property type="match status" value="1"/>
</dbReference>
<evidence type="ECO:0000259" key="4">
    <source>
        <dbReference type="Pfam" id="PF13439"/>
    </source>
</evidence>
<dbReference type="PANTHER" id="PTHR12526">
    <property type="entry name" value="GLYCOSYLTRANSFERASE"/>
    <property type="match status" value="1"/>
</dbReference>
<dbReference type="Proteomes" id="UP000258016">
    <property type="component" value="Chromosome"/>
</dbReference>
<dbReference type="GeneID" id="303487590"/>
<feature type="domain" description="Glycosyltransferase subfamily 4-like N-terminal" evidence="4">
    <location>
        <begin position="24"/>
        <end position="186"/>
    </location>
</feature>
<feature type="domain" description="Glycosyl transferase family 1" evidence="3">
    <location>
        <begin position="203"/>
        <end position="356"/>
    </location>
</feature>
<keyword evidence="1" id="KW-0328">Glycosyltransferase</keyword>
<evidence type="ECO:0000259" key="3">
    <source>
        <dbReference type="Pfam" id="PF00534"/>
    </source>
</evidence>
<name>A0ABM6MB76_9SPHN</name>
<dbReference type="InterPro" id="IPR028098">
    <property type="entry name" value="Glyco_trans_4-like_N"/>
</dbReference>
<evidence type="ECO:0000256" key="2">
    <source>
        <dbReference type="ARBA" id="ARBA00022679"/>
    </source>
</evidence>
<gene>
    <name evidence="5" type="ORF">B5J99_18520</name>
</gene>
<sequence>MKPPIKPTFNPARILHLHSTFDLGGKEARAVRLMNYFGGAAHHTILTAVPGALGARAAIAPGIRADFPTDAPSLAGKPSIARYRVFVEYFKQFDLICSYNWGAMDGVMARTIFAGTTPLPPVIHHEDGFNEDEAVRLKRKRNWFRIVGLARTEALVVPSHTLERIAYDVWKQPDSRVRRIANGIDIAAYAKRPQRGALPGFQRRDGEIVIGTLAGLRAVKNLPRLVRAVAALDMPVRLVIVGEGPERTAIEAEAARVGLSDRLLMPGFLKNPARYIGLFDIFALSSDSEQQPISVMEAMAAGLPVAAPMVGDVAHMVAPDNASLLGEPGSEAGLIDNLRRLASDPALRASLGAANRAKAEAEFDERKMIERYASLYGRAMGRPEFGR</sequence>
<organism evidence="5 6">
    <name type="scientific">Blastomonas fulva</name>
    <dbReference type="NCBI Taxonomy" id="1550728"/>
    <lineage>
        <taxon>Bacteria</taxon>
        <taxon>Pseudomonadati</taxon>
        <taxon>Pseudomonadota</taxon>
        <taxon>Alphaproteobacteria</taxon>
        <taxon>Sphingomonadales</taxon>
        <taxon>Sphingomonadaceae</taxon>
        <taxon>Blastomonas</taxon>
    </lineage>
</organism>
<dbReference type="InterPro" id="IPR001296">
    <property type="entry name" value="Glyco_trans_1"/>
</dbReference>
<evidence type="ECO:0000256" key="1">
    <source>
        <dbReference type="ARBA" id="ARBA00022676"/>
    </source>
</evidence>
<protein>
    <submittedName>
        <fullName evidence="5">Glycosyl transferase family 1</fullName>
    </submittedName>
</protein>
<dbReference type="Pfam" id="PF00534">
    <property type="entry name" value="Glycos_transf_1"/>
    <property type="match status" value="1"/>
</dbReference>
<dbReference type="GO" id="GO:0016740">
    <property type="term" value="F:transferase activity"/>
    <property type="evidence" value="ECO:0007669"/>
    <property type="project" value="UniProtKB-KW"/>
</dbReference>
<dbReference type="RefSeq" id="WP_117353255.1">
    <property type="nucleotide sequence ID" value="NZ_CP020083.1"/>
</dbReference>
<keyword evidence="6" id="KW-1185">Reference proteome</keyword>
<evidence type="ECO:0000313" key="5">
    <source>
        <dbReference type="EMBL" id="ASR53206.1"/>
    </source>
</evidence>
<dbReference type="Gene3D" id="3.40.50.2000">
    <property type="entry name" value="Glycogen Phosphorylase B"/>
    <property type="match status" value="2"/>
</dbReference>
<keyword evidence="2 5" id="KW-0808">Transferase</keyword>
<evidence type="ECO:0000313" key="6">
    <source>
        <dbReference type="Proteomes" id="UP000258016"/>
    </source>
</evidence>
<dbReference type="EMBL" id="CP020083">
    <property type="protein sequence ID" value="ASR53206.1"/>
    <property type="molecule type" value="Genomic_DNA"/>
</dbReference>
<proteinExistence type="predicted"/>
<reference evidence="5 6" key="1">
    <citation type="submission" date="2017-03" db="EMBL/GenBank/DDBJ databases">
        <title>Complete genome sequence of Blastomonas fulva degrading microcsystin LR.</title>
        <authorList>
            <person name="Lee H.-g."/>
            <person name="Jin L."/>
            <person name="oh H.-M."/>
        </authorList>
    </citation>
    <scope>NUCLEOTIDE SEQUENCE [LARGE SCALE GENOMIC DNA]</scope>
    <source>
        <strain evidence="5 6">T2</strain>
    </source>
</reference>
<dbReference type="Pfam" id="PF13439">
    <property type="entry name" value="Glyco_transf_4"/>
    <property type="match status" value="1"/>
</dbReference>
<accession>A0ABM6MB76</accession>
<dbReference type="SUPFAM" id="SSF53756">
    <property type="entry name" value="UDP-Glycosyltransferase/glycogen phosphorylase"/>
    <property type="match status" value="1"/>
</dbReference>
<dbReference type="PANTHER" id="PTHR12526:SF510">
    <property type="entry name" value="D-INOSITOL 3-PHOSPHATE GLYCOSYLTRANSFERASE"/>
    <property type="match status" value="1"/>
</dbReference>